<dbReference type="RefSeq" id="WP_135436065.1">
    <property type="nucleotide sequence ID" value="NZ_SRLA01000005.1"/>
</dbReference>
<organism evidence="1 2">
    <name type="scientific">Hymenobacter fodinae</name>
    <dbReference type="NCBI Taxonomy" id="2510796"/>
    <lineage>
        <taxon>Bacteria</taxon>
        <taxon>Pseudomonadati</taxon>
        <taxon>Bacteroidota</taxon>
        <taxon>Cytophagia</taxon>
        <taxon>Cytophagales</taxon>
        <taxon>Hymenobacteraceae</taxon>
        <taxon>Hymenobacter</taxon>
    </lineage>
</organism>
<protein>
    <recommendedName>
        <fullName evidence="3">Tail fiber protein</fullName>
    </recommendedName>
</protein>
<proteinExistence type="predicted"/>
<dbReference type="EMBL" id="SRLA01000005">
    <property type="protein sequence ID" value="TGE04621.1"/>
    <property type="molecule type" value="Genomic_DNA"/>
</dbReference>
<sequence length="374" mass="38310">MTLKILDRAFETTQSTGPGPIILQGAQAGFQSFALAGNGGKVLYQINDGDASGLVQNWEVGIGTVAVAGSNTLSRDAVLASSNGNAAVNFGSGVKNVIGSIPASALVTRDEKLNFMEGFGVGAGTVNVHTVTLPTAPLGYSDGMTIYYFAPYTTTGNMSINVNGLGAKSARMNGVQVPPGAVAVGSIVRAVYKESTGQFEITSSSYTAANLALAATAVQPGQANSAPLLHMQDQKTSGTNGGTFSSGSDQTRTLNTIITNSISGASLAGNQITLPAGTYDVRGLVPAFRVDAHRAKLYNVTDGADVLVGQAAYSGAASGYATSNSNVNGRFTINAQKVFEIRHRCSGGQINIGYGIAGAFGTEVYTDVEIRKVA</sequence>
<comment type="caution">
    <text evidence="1">The sequence shown here is derived from an EMBL/GenBank/DDBJ whole genome shotgun (WGS) entry which is preliminary data.</text>
</comment>
<keyword evidence="2" id="KW-1185">Reference proteome</keyword>
<dbReference type="AlphaFoldDB" id="A0A4Z0P113"/>
<name>A0A4Z0P113_9BACT</name>
<evidence type="ECO:0000313" key="1">
    <source>
        <dbReference type="EMBL" id="TGE04621.1"/>
    </source>
</evidence>
<accession>A0A4Z0P113</accession>
<dbReference type="OrthoDB" id="5461292at2"/>
<evidence type="ECO:0008006" key="3">
    <source>
        <dbReference type="Google" id="ProtNLM"/>
    </source>
</evidence>
<reference evidence="1 2" key="1">
    <citation type="submission" date="2019-04" db="EMBL/GenBank/DDBJ databases">
        <authorList>
            <person name="Feng G."/>
            <person name="Zhang J."/>
            <person name="Zhu H."/>
        </authorList>
    </citation>
    <scope>NUCLEOTIDE SEQUENCE [LARGE SCALE GENOMIC DNA]</scope>
    <source>
        <strain evidence="1 2">92R-1</strain>
    </source>
</reference>
<dbReference type="Proteomes" id="UP000298337">
    <property type="component" value="Unassembled WGS sequence"/>
</dbReference>
<evidence type="ECO:0000313" key="2">
    <source>
        <dbReference type="Proteomes" id="UP000298337"/>
    </source>
</evidence>
<gene>
    <name evidence="1" type="ORF">EU556_20770</name>
</gene>